<dbReference type="Pfam" id="PF01398">
    <property type="entry name" value="JAB"/>
    <property type="match status" value="1"/>
</dbReference>
<feature type="domain" description="JAB1/MPN/MOV34 metalloenzyme" evidence="3">
    <location>
        <begin position="15"/>
        <end position="179"/>
    </location>
</feature>
<feature type="chain" id="PRO_5032932948" description="JAB1/MPN/MOV34 metalloenzyme domain-containing protein" evidence="2">
    <location>
        <begin position="30"/>
        <end position="344"/>
    </location>
</feature>
<dbReference type="Pfam" id="PF13012">
    <property type="entry name" value="MitMem_reg"/>
    <property type="match status" value="1"/>
</dbReference>
<dbReference type="GO" id="GO:0008237">
    <property type="term" value="F:metallopeptidase activity"/>
    <property type="evidence" value="ECO:0007669"/>
    <property type="project" value="InterPro"/>
</dbReference>
<comment type="caution">
    <text evidence="4">The sequence shown here is derived from an EMBL/GenBank/DDBJ whole genome shotgun (WGS) entry which is preliminary data.</text>
</comment>
<sequence>MAPSTATPTTTTGLAYLLHPLVLLHVSDAHTRTTVAGSSSAPGAGAVGSAPGASGIGSSRVFGLLLGSGTSRIISLENAVEIKLAKESGNASAAMAFDVPFMKQKIELMKKVFPKLDVVGWYATGSEPSKDDMALHRCITEVAESPVFLLMDVDDARNKTRSGAATAALPVKLFETEVHASDGAAHFVPASVELESSEAERVAVDEVSRVALSASTANGADGAAGAPSSSDQLQSHLHTVRSATSMLQDNVEQLLAFVRGVQQRQGPLEPKDHKALRDIAAMLRQLPASAAASNTGDEFVRDAEDVALVAQLTALTTGVARLVDVGAKSGLAYGALGGATALGR</sequence>
<comment type="similarity">
    <text evidence="1">Belongs to the peptidase M67A family. CSN6 subfamily.</text>
</comment>
<dbReference type="PANTHER" id="PTHR10540">
    <property type="entry name" value="EUKARYOTIC TRANSLATION INITIATION FACTOR 3 SUBUNIT F-RELATED"/>
    <property type="match status" value="1"/>
</dbReference>
<evidence type="ECO:0000313" key="5">
    <source>
        <dbReference type="Proteomes" id="UP000660262"/>
    </source>
</evidence>
<dbReference type="AlphaFoldDB" id="A0A830HQP4"/>
<gene>
    <name evidence="4" type="ORF">PPROV_000819900</name>
</gene>
<organism evidence="4 5">
    <name type="scientific">Pycnococcus provasolii</name>
    <dbReference type="NCBI Taxonomy" id="41880"/>
    <lineage>
        <taxon>Eukaryota</taxon>
        <taxon>Viridiplantae</taxon>
        <taxon>Chlorophyta</taxon>
        <taxon>Pseudoscourfieldiophyceae</taxon>
        <taxon>Pseudoscourfieldiales</taxon>
        <taxon>Pycnococcaceae</taxon>
        <taxon>Pycnococcus</taxon>
    </lineage>
</organism>
<feature type="signal peptide" evidence="2">
    <location>
        <begin position="1"/>
        <end position="29"/>
    </location>
</feature>
<dbReference type="Gene3D" id="3.40.140.10">
    <property type="entry name" value="Cytidine Deaminase, domain 2"/>
    <property type="match status" value="1"/>
</dbReference>
<dbReference type="SMART" id="SM00232">
    <property type="entry name" value="JAB_MPN"/>
    <property type="match status" value="1"/>
</dbReference>
<dbReference type="PANTHER" id="PTHR10540:SF8">
    <property type="entry name" value="COP9 SIGNALOSOME COMPLEX SUBUNIT 6"/>
    <property type="match status" value="1"/>
</dbReference>
<dbReference type="Proteomes" id="UP000660262">
    <property type="component" value="Unassembled WGS sequence"/>
</dbReference>
<dbReference type="GO" id="GO:0008180">
    <property type="term" value="C:COP9 signalosome"/>
    <property type="evidence" value="ECO:0007669"/>
    <property type="project" value="TreeGrafter"/>
</dbReference>
<dbReference type="InterPro" id="IPR024969">
    <property type="entry name" value="EIF3F/CSN6-like_C"/>
</dbReference>
<evidence type="ECO:0000256" key="2">
    <source>
        <dbReference type="SAM" id="SignalP"/>
    </source>
</evidence>
<accession>A0A830HQP4</accession>
<dbReference type="EMBL" id="BNJQ01000025">
    <property type="protein sequence ID" value="GHP09464.1"/>
    <property type="molecule type" value="Genomic_DNA"/>
</dbReference>
<evidence type="ECO:0000256" key="1">
    <source>
        <dbReference type="ARBA" id="ARBA00010893"/>
    </source>
</evidence>
<dbReference type="InterPro" id="IPR000555">
    <property type="entry name" value="JAMM/MPN+_dom"/>
</dbReference>
<proteinExistence type="inferred from homology"/>
<evidence type="ECO:0000313" key="4">
    <source>
        <dbReference type="EMBL" id="GHP09464.1"/>
    </source>
</evidence>
<name>A0A830HQP4_9CHLO</name>
<dbReference type="OrthoDB" id="1378at2759"/>
<protein>
    <recommendedName>
        <fullName evidence="3">JAB1/MPN/MOV34 metalloenzyme domain-containing protein</fullName>
    </recommendedName>
</protein>
<reference evidence="4" key="1">
    <citation type="submission" date="2020-10" db="EMBL/GenBank/DDBJ databases">
        <title>Unveiling of a novel bifunctional photoreceptor, Dualchrome1, isolated from a cosmopolitan green alga.</title>
        <authorList>
            <person name="Suzuki S."/>
            <person name="Kawachi M."/>
        </authorList>
    </citation>
    <scope>NUCLEOTIDE SEQUENCE</scope>
    <source>
        <strain evidence="4">NIES 2893</strain>
    </source>
</reference>
<keyword evidence="2" id="KW-0732">Signal</keyword>
<evidence type="ECO:0000259" key="3">
    <source>
        <dbReference type="SMART" id="SM00232"/>
    </source>
</evidence>
<keyword evidence="5" id="KW-1185">Reference proteome</keyword>